<evidence type="ECO:0000313" key="1">
    <source>
        <dbReference type="EMBL" id="MCA6063948.1"/>
    </source>
</evidence>
<reference evidence="1 2" key="1">
    <citation type="submission" date="2020-12" db="EMBL/GenBank/DDBJ databases">
        <title>Novel Thalassolituus-related marine hydrocarbonoclastic bacteria mediated algae-derived hydrocarbons mineralization in twilight zone of the northern South China Sea.</title>
        <authorList>
            <person name="Dong C."/>
        </authorList>
    </citation>
    <scope>NUCLEOTIDE SEQUENCE [LARGE SCALE GENOMIC DNA]</scope>
    <source>
        <strain evidence="1 2">IMCC1826</strain>
    </source>
</reference>
<sequence length="110" mass="12798">MSTLTIAEASELIWELLQSLEDSYWEASHCDDKDRVFNLMQILNAEYMELLKVSVQDHHYEYEVISTSQATLMQLVSEFQRNEASRPRRQKTSARLSGLMNRLTANLTNN</sequence>
<keyword evidence="2" id="KW-1185">Reference proteome</keyword>
<accession>A0ABS7ZRS2</accession>
<comment type="caution">
    <text evidence="1">The sequence shown here is derived from an EMBL/GenBank/DDBJ whole genome shotgun (WGS) entry which is preliminary data.</text>
</comment>
<dbReference type="RefSeq" id="WP_225674445.1">
    <property type="nucleotide sequence ID" value="NZ_JAEDAH010000049.1"/>
</dbReference>
<evidence type="ECO:0000313" key="2">
    <source>
        <dbReference type="Proteomes" id="UP000714380"/>
    </source>
</evidence>
<gene>
    <name evidence="1" type="ORF">I9W95_10040</name>
</gene>
<protein>
    <recommendedName>
        <fullName evidence="3">Flagellar protein FliT</fullName>
    </recommendedName>
</protein>
<proteinExistence type="predicted"/>
<dbReference type="EMBL" id="JAEDAH010000049">
    <property type="protein sequence ID" value="MCA6063948.1"/>
    <property type="molecule type" value="Genomic_DNA"/>
</dbReference>
<evidence type="ECO:0008006" key="3">
    <source>
        <dbReference type="Google" id="ProtNLM"/>
    </source>
</evidence>
<organism evidence="1 2">
    <name type="scientific">Thalassolituus marinus</name>
    <dbReference type="NCBI Taxonomy" id="671053"/>
    <lineage>
        <taxon>Bacteria</taxon>
        <taxon>Pseudomonadati</taxon>
        <taxon>Pseudomonadota</taxon>
        <taxon>Gammaproteobacteria</taxon>
        <taxon>Oceanospirillales</taxon>
        <taxon>Oceanospirillaceae</taxon>
        <taxon>Thalassolituus</taxon>
    </lineage>
</organism>
<name>A0ABS7ZRS2_9GAMM</name>
<dbReference type="Proteomes" id="UP000714380">
    <property type="component" value="Unassembled WGS sequence"/>
</dbReference>